<dbReference type="GO" id="GO:0044614">
    <property type="term" value="C:nuclear pore cytoplasmic filaments"/>
    <property type="evidence" value="ECO:0007669"/>
    <property type="project" value="TreeGrafter"/>
</dbReference>
<comment type="subcellular location">
    <subcellularLocation>
        <location evidence="1">Nucleus</location>
        <location evidence="1">Nuclear pore complex</location>
    </subcellularLocation>
</comment>
<feature type="domain" description="Peptidase S59" evidence="9">
    <location>
        <begin position="1"/>
        <end position="88"/>
    </location>
</feature>
<gene>
    <name evidence="10" type="ORF">HaLaN_25728</name>
</gene>
<evidence type="ECO:0000313" key="10">
    <source>
        <dbReference type="EMBL" id="GFH27411.1"/>
    </source>
</evidence>
<feature type="non-terminal residue" evidence="10">
    <location>
        <position position="111"/>
    </location>
</feature>
<dbReference type="GO" id="GO:0003723">
    <property type="term" value="F:RNA binding"/>
    <property type="evidence" value="ECO:0007669"/>
    <property type="project" value="TreeGrafter"/>
</dbReference>
<keyword evidence="7" id="KW-0906">Nuclear pore complex</keyword>
<evidence type="ECO:0000256" key="1">
    <source>
        <dbReference type="ARBA" id="ARBA00004567"/>
    </source>
</evidence>
<reference evidence="10 11" key="1">
    <citation type="submission" date="2020-02" db="EMBL/GenBank/DDBJ databases">
        <title>Draft genome sequence of Haematococcus lacustris strain NIES-144.</title>
        <authorList>
            <person name="Morimoto D."/>
            <person name="Nakagawa S."/>
            <person name="Yoshida T."/>
            <person name="Sawayama S."/>
        </authorList>
    </citation>
    <scope>NUCLEOTIDE SEQUENCE [LARGE SCALE GENOMIC DNA]</scope>
    <source>
        <strain evidence="10 11">NIES-144</strain>
    </source>
</reference>
<dbReference type="InterPro" id="IPR007230">
    <property type="entry name" value="Nup98_auto-Pept-S59_dom"/>
</dbReference>
<dbReference type="GO" id="GO:0034398">
    <property type="term" value="P:telomere tethering at nuclear periphery"/>
    <property type="evidence" value="ECO:0007669"/>
    <property type="project" value="TreeGrafter"/>
</dbReference>
<dbReference type="InterPro" id="IPR037665">
    <property type="entry name" value="Nucleoporin_S59-like"/>
</dbReference>
<dbReference type="PROSITE" id="PS51434">
    <property type="entry name" value="NUP_C"/>
    <property type="match status" value="1"/>
</dbReference>
<protein>
    <submittedName>
        <fullName evidence="10">Peptidase S59 domain-containing protein</fullName>
    </submittedName>
</protein>
<dbReference type="SUPFAM" id="SSF82215">
    <property type="entry name" value="C-terminal autoproteolytic domain of nucleoporin nup98"/>
    <property type="match status" value="1"/>
</dbReference>
<dbReference type="PANTHER" id="PTHR23198:SF6">
    <property type="entry name" value="NUCLEAR PORE COMPLEX PROTEIN NUP98-NUP96"/>
    <property type="match status" value="1"/>
</dbReference>
<evidence type="ECO:0000313" key="11">
    <source>
        <dbReference type="Proteomes" id="UP000485058"/>
    </source>
</evidence>
<evidence type="ECO:0000256" key="5">
    <source>
        <dbReference type="ARBA" id="ARBA00022927"/>
    </source>
</evidence>
<keyword evidence="4" id="KW-0509">mRNA transport</keyword>
<name>A0A699ZY61_HAELA</name>
<dbReference type="GO" id="GO:0006405">
    <property type="term" value="P:RNA export from nucleus"/>
    <property type="evidence" value="ECO:0007669"/>
    <property type="project" value="TreeGrafter"/>
</dbReference>
<keyword evidence="5" id="KW-0653">Protein transport</keyword>
<evidence type="ECO:0000256" key="3">
    <source>
        <dbReference type="ARBA" id="ARBA00022448"/>
    </source>
</evidence>
<evidence type="ECO:0000256" key="7">
    <source>
        <dbReference type="ARBA" id="ARBA00023132"/>
    </source>
</evidence>
<dbReference type="Pfam" id="PF04096">
    <property type="entry name" value="Nucleoporin2"/>
    <property type="match status" value="1"/>
</dbReference>
<dbReference type="EMBL" id="BLLF01003464">
    <property type="protein sequence ID" value="GFH27411.1"/>
    <property type="molecule type" value="Genomic_DNA"/>
</dbReference>
<evidence type="ECO:0000256" key="8">
    <source>
        <dbReference type="ARBA" id="ARBA00023242"/>
    </source>
</evidence>
<evidence type="ECO:0000259" key="9">
    <source>
        <dbReference type="PROSITE" id="PS51434"/>
    </source>
</evidence>
<proteinExistence type="inferred from homology"/>
<keyword evidence="8" id="KW-0539">Nucleus</keyword>
<comment type="similarity">
    <text evidence="2">Belongs to the nucleoporin GLFG family.</text>
</comment>
<keyword evidence="3" id="KW-0813">Transport</keyword>
<sequence>MGGHTWPGEVFCYSDSDKPAVGQGLNCEAEVTLLNVYKMDRATQQPSQDPGVLVQWEKRLRQMCAKMGAQFVSYRPDTGAWRFRVEHFSRYGLLDDDDDDAEFEDAEFEDA</sequence>
<feature type="non-terminal residue" evidence="10">
    <location>
        <position position="1"/>
    </location>
</feature>
<dbReference type="AlphaFoldDB" id="A0A699ZY61"/>
<organism evidence="10 11">
    <name type="scientific">Haematococcus lacustris</name>
    <name type="common">Green alga</name>
    <name type="synonym">Haematococcus pluvialis</name>
    <dbReference type="NCBI Taxonomy" id="44745"/>
    <lineage>
        <taxon>Eukaryota</taxon>
        <taxon>Viridiplantae</taxon>
        <taxon>Chlorophyta</taxon>
        <taxon>core chlorophytes</taxon>
        <taxon>Chlorophyceae</taxon>
        <taxon>CS clade</taxon>
        <taxon>Chlamydomonadales</taxon>
        <taxon>Haematococcaceae</taxon>
        <taxon>Haematococcus</taxon>
    </lineage>
</organism>
<dbReference type="PANTHER" id="PTHR23198">
    <property type="entry name" value="NUCLEOPORIN"/>
    <property type="match status" value="1"/>
</dbReference>
<evidence type="ECO:0000256" key="6">
    <source>
        <dbReference type="ARBA" id="ARBA00023010"/>
    </source>
</evidence>
<dbReference type="GO" id="GO:0017056">
    <property type="term" value="F:structural constituent of nuclear pore"/>
    <property type="evidence" value="ECO:0007669"/>
    <property type="project" value="InterPro"/>
</dbReference>
<dbReference type="GO" id="GO:0000973">
    <property type="term" value="P:post-transcriptional tethering of RNA polymerase II gene DNA at nuclear periphery"/>
    <property type="evidence" value="ECO:0007669"/>
    <property type="project" value="TreeGrafter"/>
</dbReference>
<keyword evidence="6" id="KW-0811">Translocation</keyword>
<dbReference type="Proteomes" id="UP000485058">
    <property type="component" value="Unassembled WGS sequence"/>
</dbReference>
<dbReference type="InterPro" id="IPR036903">
    <property type="entry name" value="Nup98_auto-Pept-S59_dom_sf"/>
</dbReference>
<accession>A0A699ZY61</accession>
<evidence type="ECO:0000256" key="2">
    <source>
        <dbReference type="ARBA" id="ARBA00008926"/>
    </source>
</evidence>
<evidence type="ECO:0000256" key="4">
    <source>
        <dbReference type="ARBA" id="ARBA00022816"/>
    </source>
</evidence>
<dbReference type="GO" id="GO:0006606">
    <property type="term" value="P:protein import into nucleus"/>
    <property type="evidence" value="ECO:0007669"/>
    <property type="project" value="TreeGrafter"/>
</dbReference>
<keyword evidence="11" id="KW-1185">Reference proteome</keyword>
<dbReference type="GO" id="GO:0008139">
    <property type="term" value="F:nuclear localization sequence binding"/>
    <property type="evidence" value="ECO:0007669"/>
    <property type="project" value="TreeGrafter"/>
</dbReference>
<dbReference type="Gene3D" id="3.30.1610.10">
    <property type="entry name" value="Peptidase S59, nucleoporin"/>
    <property type="match status" value="1"/>
</dbReference>
<comment type="caution">
    <text evidence="10">The sequence shown here is derived from an EMBL/GenBank/DDBJ whole genome shotgun (WGS) entry which is preliminary data.</text>
</comment>
<dbReference type="GO" id="GO:0051028">
    <property type="term" value="P:mRNA transport"/>
    <property type="evidence" value="ECO:0007669"/>
    <property type="project" value="UniProtKB-KW"/>
</dbReference>